<dbReference type="Proteomes" id="UP001143910">
    <property type="component" value="Unassembled WGS sequence"/>
</dbReference>
<organism evidence="1 2">
    <name type="scientific">Zarea fungicola</name>
    <dbReference type="NCBI Taxonomy" id="93591"/>
    <lineage>
        <taxon>Eukaryota</taxon>
        <taxon>Fungi</taxon>
        <taxon>Dikarya</taxon>
        <taxon>Ascomycota</taxon>
        <taxon>Pezizomycotina</taxon>
        <taxon>Sordariomycetes</taxon>
        <taxon>Hypocreomycetidae</taxon>
        <taxon>Hypocreales</taxon>
        <taxon>Cordycipitaceae</taxon>
        <taxon>Zarea</taxon>
    </lineage>
</organism>
<reference evidence="1" key="1">
    <citation type="submission" date="2022-08" db="EMBL/GenBank/DDBJ databases">
        <title>Genome Sequence of Lecanicillium fungicola.</title>
        <authorList>
            <person name="Buettner E."/>
        </authorList>
    </citation>
    <scope>NUCLEOTIDE SEQUENCE</scope>
    <source>
        <strain evidence="1">Babe33</strain>
    </source>
</reference>
<keyword evidence="2" id="KW-1185">Reference proteome</keyword>
<dbReference type="EMBL" id="JANJQO010002947">
    <property type="protein sequence ID" value="KAJ2965536.1"/>
    <property type="molecule type" value="Genomic_DNA"/>
</dbReference>
<proteinExistence type="predicted"/>
<comment type="caution">
    <text evidence="1">The sequence shown here is derived from an EMBL/GenBank/DDBJ whole genome shotgun (WGS) entry which is preliminary data.</text>
</comment>
<protein>
    <submittedName>
        <fullName evidence="1">Uncharacterized protein</fullName>
    </submittedName>
</protein>
<evidence type="ECO:0000313" key="1">
    <source>
        <dbReference type="EMBL" id="KAJ2965536.1"/>
    </source>
</evidence>
<evidence type="ECO:0000313" key="2">
    <source>
        <dbReference type="Proteomes" id="UP001143910"/>
    </source>
</evidence>
<name>A0ACC1MFW0_9HYPO</name>
<sequence length="410" mass="46568">MAQLSGWASYSALAAAGLLVHASICSLFRFRRVNALQAEYGFHDRASLQGMTNEQAHRIVKHAATMEFPFAFDLGLRIALFRTYAIDGIAKLLVASSDLNRPEHAPKRYEDTSAIFVSFIQFAPDSDTLAKAVARMNHLHGPYQKSGKITNADLLYTLWAAMADPIHFMALYEWRAMTDMEVAAVAMLWKYVGEMMDIDYEAELGQSQWIDGIDFYEKLTEWAHDYEEVAMKRLPQVQKLGAILIELLLSSYPRAVRSTAFNGILVLMGDRMRHYFRLPGPSIFDVSLVHGIMYMRKTFTRYFMLPRLTEVKFLSDPDPVTGRIHSFKYLKEPWYTPVTFWTRWGPEALLTWATGGQIPGDGGAEMLPEGFLYTDLGPRNKVGKGIEETQQMEEQVKTRVSGWACPFAIK</sequence>
<accession>A0ACC1MFW0</accession>
<gene>
    <name evidence="1" type="ORF">NQ176_g10570</name>
</gene>